<dbReference type="AlphaFoldDB" id="A0A953T5S4"/>
<dbReference type="RefSeq" id="WP_259661642.1">
    <property type="nucleotide sequence ID" value="NZ_JAHXRI010000010.1"/>
</dbReference>
<dbReference type="NCBIfam" id="TIGR02427">
    <property type="entry name" value="protocat_pcaD"/>
    <property type="match status" value="1"/>
</dbReference>
<accession>A0A953T5S4</accession>
<dbReference type="SUPFAM" id="SSF53474">
    <property type="entry name" value="alpha/beta-Hydrolases"/>
    <property type="match status" value="1"/>
</dbReference>
<evidence type="ECO:0000313" key="2">
    <source>
        <dbReference type="EMBL" id="MBZ1351232.1"/>
    </source>
</evidence>
<dbReference type="Pfam" id="PF00561">
    <property type="entry name" value="Abhydrolase_1"/>
    <property type="match status" value="1"/>
</dbReference>
<dbReference type="GO" id="GO:0047570">
    <property type="term" value="F:3-oxoadipate enol-lactonase activity"/>
    <property type="evidence" value="ECO:0007669"/>
    <property type="project" value="UniProtKB-EC"/>
</dbReference>
<dbReference type="PRINTS" id="PR00111">
    <property type="entry name" value="ABHYDROLASE"/>
</dbReference>
<sequence length="258" mass="28045">MPSLNNANCRIYWRTDGNPELPSLVLSNSLGTDHTLWDPILDELLKHFYVVRYDTRGHGGSDAPAGDYTLNELTDDVQAVIAAARLTKYDFCGISLGGMTGMELAARRPTGLRRLILSNTGAEFPAGTWDQRMTAIKQGGMAAVVDGILGRFFTPEFVAKNSIGLQRVRNGVLTGAPQGYIGCCSAIRDMDLYPRLSQIQVPTLVIVGDSDQSTPLARGQALVERIKGAKLVTLPCAHIPPTEIPKQYVQTVMPFLLS</sequence>
<dbReference type="InterPro" id="IPR026968">
    <property type="entry name" value="PcaD/CatD"/>
</dbReference>
<proteinExistence type="predicted"/>
<dbReference type="InterPro" id="IPR000073">
    <property type="entry name" value="AB_hydrolase_1"/>
</dbReference>
<dbReference type="GO" id="GO:0042952">
    <property type="term" value="P:beta-ketoadipate pathway"/>
    <property type="evidence" value="ECO:0007669"/>
    <property type="project" value="InterPro"/>
</dbReference>
<dbReference type="Gene3D" id="3.40.50.1820">
    <property type="entry name" value="alpha/beta hydrolase"/>
    <property type="match status" value="1"/>
</dbReference>
<name>A0A953T5S4_9BURK</name>
<feature type="domain" description="AB hydrolase-1" evidence="1">
    <location>
        <begin position="22"/>
        <end position="239"/>
    </location>
</feature>
<protein>
    <submittedName>
        <fullName evidence="2">3-oxoadipate enol-lactonase</fullName>
        <ecNumber evidence="2">3.1.1.24</ecNumber>
    </submittedName>
</protein>
<dbReference type="InterPro" id="IPR029058">
    <property type="entry name" value="AB_hydrolase_fold"/>
</dbReference>
<dbReference type="PANTHER" id="PTHR43433:SF5">
    <property type="entry name" value="AB HYDROLASE-1 DOMAIN-CONTAINING PROTEIN"/>
    <property type="match status" value="1"/>
</dbReference>
<reference evidence="2" key="1">
    <citation type="submission" date="2021-07" db="EMBL/GenBank/DDBJ databases">
        <title>New genus and species of the family Alcaligenaceae.</title>
        <authorList>
            <person name="Hahn M.W."/>
        </authorList>
    </citation>
    <scope>NUCLEOTIDE SEQUENCE</scope>
    <source>
        <strain evidence="2">LF4-65</strain>
    </source>
</reference>
<dbReference type="EC" id="3.1.1.24" evidence="2"/>
<dbReference type="EMBL" id="JAHXRI010000010">
    <property type="protein sequence ID" value="MBZ1351232.1"/>
    <property type="molecule type" value="Genomic_DNA"/>
</dbReference>
<evidence type="ECO:0000259" key="1">
    <source>
        <dbReference type="Pfam" id="PF00561"/>
    </source>
</evidence>
<evidence type="ECO:0000313" key="3">
    <source>
        <dbReference type="Proteomes" id="UP000739565"/>
    </source>
</evidence>
<dbReference type="Proteomes" id="UP000739565">
    <property type="component" value="Unassembled WGS sequence"/>
</dbReference>
<dbReference type="PANTHER" id="PTHR43433">
    <property type="entry name" value="HYDROLASE, ALPHA/BETA FOLD FAMILY PROTEIN"/>
    <property type="match status" value="1"/>
</dbReference>
<dbReference type="InterPro" id="IPR050471">
    <property type="entry name" value="AB_hydrolase"/>
</dbReference>
<organism evidence="2 3">
    <name type="scientific">Zwartia hollandica</name>
    <dbReference type="NCBI Taxonomy" id="324606"/>
    <lineage>
        <taxon>Bacteria</taxon>
        <taxon>Pseudomonadati</taxon>
        <taxon>Pseudomonadota</taxon>
        <taxon>Betaproteobacteria</taxon>
        <taxon>Burkholderiales</taxon>
        <taxon>Alcaligenaceae</taxon>
        <taxon>Zwartia</taxon>
    </lineage>
</organism>
<comment type="caution">
    <text evidence="2">The sequence shown here is derived from an EMBL/GenBank/DDBJ whole genome shotgun (WGS) entry which is preliminary data.</text>
</comment>
<gene>
    <name evidence="2" type="primary">pcaD</name>
    <name evidence="2" type="ORF">KZZ10_11295</name>
</gene>
<keyword evidence="3" id="KW-1185">Reference proteome</keyword>
<keyword evidence="2" id="KW-0378">Hydrolase</keyword>